<keyword evidence="5 6" id="KW-0472">Membrane</keyword>
<comment type="subcellular location">
    <subcellularLocation>
        <location evidence="1">Membrane</location>
        <topology evidence="1">Multi-pass membrane protein</topology>
    </subcellularLocation>
</comment>
<feature type="transmembrane region" description="Helical" evidence="6">
    <location>
        <begin position="109"/>
        <end position="131"/>
    </location>
</feature>
<keyword evidence="4 6" id="KW-1133">Transmembrane helix</keyword>
<evidence type="ECO:0000256" key="2">
    <source>
        <dbReference type="ARBA" id="ARBA00006824"/>
    </source>
</evidence>
<proteinExistence type="inferred from homology"/>
<feature type="transmembrane region" description="Helical" evidence="6">
    <location>
        <begin position="152"/>
        <end position="174"/>
    </location>
</feature>
<dbReference type="PANTHER" id="PTHR11266">
    <property type="entry name" value="PEROXISOMAL MEMBRANE PROTEIN 2, PXMP2 MPV17"/>
    <property type="match status" value="1"/>
</dbReference>
<keyword evidence="3 6" id="KW-0812">Transmembrane</keyword>
<dbReference type="Pfam" id="PF04117">
    <property type="entry name" value="Mpv17_PMP22"/>
    <property type="match status" value="1"/>
</dbReference>
<protein>
    <recommendedName>
        <fullName evidence="9">Protein SYM1</fullName>
    </recommendedName>
</protein>
<evidence type="ECO:0000313" key="7">
    <source>
        <dbReference type="EMBL" id="CAE6465136.1"/>
    </source>
</evidence>
<dbReference type="InterPro" id="IPR007248">
    <property type="entry name" value="Mpv17_PMP22"/>
</dbReference>
<gene>
    <name evidence="7" type="ORF">RDB_LOCUS100398</name>
</gene>
<dbReference type="GO" id="GO:0005739">
    <property type="term" value="C:mitochondrion"/>
    <property type="evidence" value="ECO:0007669"/>
    <property type="project" value="TreeGrafter"/>
</dbReference>
<evidence type="ECO:0000256" key="6">
    <source>
        <dbReference type="RuleBase" id="RU363053"/>
    </source>
</evidence>
<dbReference type="EMBL" id="CAJMWT010003163">
    <property type="protein sequence ID" value="CAE6465136.1"/>
    <property type="molecule type" value="Genomic_DNA"/>
</dbReference>
<comment type="similarity">
    <text evidence="2 6">Belongs to the peroxisomal membrane protein PXMP2/4 family.</text>
</comment>
<reference evidence="7" key="1">
    <citation type="submission" date="2021-01" db="EMBL/GenBank/DDBJ databases">
        <authorList>
            <person name="Kaushik A."/>
        </authorList>
    </citation>
    <scope>NUCLEOTIDE SEQUENCE</scope>
    <source>
        <strain evidence="7">AG2-2IIIB</strain>
    </source>
</reference>
<feature type="transmembrane region" description="Helical" evidence="6">
    <location>
        <begin position="194"/>
        <end position="211"/>
    </location>
</feature>
<comment type="caution">
    <text evidence="7">The sequence shown here is derived from an EMBL/GenBank/DDBJ whole genome shotgun (WGS) entry which is preliminary data.</text>
</comment>
<dbReference type="GO" id="GO:0016020">
    <property type="term" value="C:membrane"/>
    <property type="evidence" value="ECO:0007669"/>
    <property type="project" value="UniProtKB-SubCell"/>
</dbReference>
<dbReference type="PANTHER" id="PTHR11266:SF17">
    <property type="entry name" value="PROTEIN MPV17"/>
    <property type="match status" value="1"/>
</dbReference>
<evidence type="ECO:0000313" key="8">
    <source>
        <dbReference type="Proteomes" id="UP000663843"/>
    </source>
</evidence>
<dbReference type="Proteomes" id="UP000663843">
    <property type="component" value="Unassembled WGS sequence"/>
</dbReference>
<evidence type="ECO:0000256" key="1">
    <source>
        <dbReference type="ARBA" id="ARBA00004141"/>
    </source>
</evidence>
<evidence type="ECO:0000256" key="5">
    <source>
        <dbReference type="ARBA" id="ARBA00023136"/>
    </source>
</evidence>
<accession>A0A8H3GTV1</accession>
<sequence length="246" mass="27331">MQAYMRLMNRRPLLGPCITTAFLFGTGDVVAQQAVDRKGLKGHDWVRTARLSLYGGTVFAPLVVNCFGTTDNVLTIQNNPHRYKGNAFVPLPLSPHHIYLHHAGRRELFLYQAFSPVLIKLLGFGGAHRVVCLQLLDRLPVKSKPALVASRVALDQFAFAPIAVGLFFTCTGLMEGKSIEQVKKKLDSSYKDTLIANWTLFIPFQTINMVIPLHHRLLAVNAISIPWNTFLSWKGATPAPKTLVTV</sequence>
<evidence type="ECO:0000256" key="4">
    <source>
        <dbReference type="ARBA" id="ARBA00022989"/>
    </source>
</evidence>
<evidence type="ECO:0000256" key="3">
    <source>
        <dbReference type="ARBA" id="ARBA00022692"/>
    </source>
</evidence>
<name>A0A8H3GTV1_9AGAM</name>
<dbReference type="AlphaFoldDB" id="A0A8H3GTV1"/>
<organism evidence="7 8">
    <name type="scientific">Rhizoctonia solani</name>
    <dbReference type="NCBI Taxonomy" id="456999"/>
    <lineage>
        <taxon>Eukaryota</taxon>
        <taxon>Fungi</taxon>
        <taxon>Dikarya</taxon>
        <taxon>Basidiomycota</taxon>
        <taxon>Agaricomycotina</taxon>
        <taxon>Agaricomycetes</taxon>
        <taxon>Cantharellales</taxon>
        <taxon>Ceratobasidiaceae</taxon>
        <taxon>Rhizoctonia</taxon>
    </lineage>
</organism>
<evidence type="ECO:0008006" key="9">
    <source>
        <dbReference type="Google" id="ProtNLM"/>
    </source>
</evidence>